<evidence type="ECO:0000256" key="6">
    <source>
        <dbReference type="ARBA" id="ARBA00023136"/>
    </source>
</evidence>
<feature type="chain" id="PRO_5047276807" evidence="10">
    <location>
        <begin position="24"/>
        <end position="870"/>
    </location>
</feature>
<evidence type="ECO:0000256" key="1">
    <source>
        <dbReference type="ARBA" id="ARBA00004571"/>
    </source>
</evidence>
<keyword evidence="2 8" id="KW-0813">Transport</keyword>
<dbReference type="NCBIfam" id="TIGR01782">
    <property type="entry name" value="TonB-Xanth-Caul"/>
    <property type="match status" value="1"/>
</dbReference>
<keyword evidence="4 8" id="KW-0812">Transmembrane</keyword>
<evidence type="ECO:0000313" key="13">
    <source>
        <dbReference type="EMBL" id="GAA0367295.1"/>
    </source>
</evidence>
<dbReference type="InterPro" id="IPR036942">
    <property type="entry name" value="Beta-barrel_TonB_sf"/>
</dbReference>
<evidence type="ECO:0000259" key="11">
    <source>
        <dbReference type="Pfam" id="PF00593"/>
    </source>
</evidence>
<keyword evidence="10" id="KW-0732">Signal</keyword>
<dbReference type="Gene3D" id="2.40.170.20">
    <property type="entry name" value="TonB-dependent receptor, beta-barrel domain"/>
    <property type="match status" value="1"/>
</dbReference>
<evidence type="ECO:0000256" key="4">
    <source>
        <dbReference type="ARBA" id="ARBA00022692"/>
    </source>
</evidence>
<dbReference type="Pfam" id="PF00593">
    <property type="entry name" value="TonB_dep_Rec_b-barrel"/>
    <property type="match status" value="1"/>
</dbReference>
<comment type="caution">
    <text evidence="13">The sequence shown here is derived from an EMBL/GenBank/DDBJ whole genome shotgun (WGS) entry which is preliminary data.</text>
</comment>
<dbReference type="Proteomes" id="UP001501757">
    <property type="component" value="Unassembled WGS sequence"/>
</dbReference>
<keyword evidence="3 8" id="KW-1134">Transmembrane beta strand</keyword>
<feature type="signal peptide" evidence="10">
    <location>
        <begin position="1"/>
        <end position="23"/>
    </location>
</feature>
<dbReference type="InterPro" id="IPR000531">
    <property type="entry name" value="Beta-barrel_TonB"/>
</dbReference>
<proteinExistence type="inferred from homology"/>
<accession>A0ABN0XLI2</accession>
<dbReference type="PANTHER" id="PTHR40980:SF3">
    <property type="entry name" value="TONB-DEPENDENT RECEPTOR-LIKE BETA-BARREL DOMAIN-CONTAINING PROTEIN"/>
    <property type="match status" value="1"/>
</dbReference>
<dbReference type="EMBL" id="BAAAEI010000021">
    <property type="protein sequence ID" value="GAA0367295.1"/>
    <property type="molecule type" value="Genomic_DNA"/>
</dbReference>
<keyword evidence="14" id="KW-1185">Reference proteome</keyword>
<dbReference type="RefSeq" id="WP_343846598.1">
    <property type="nucleotide sequence ID" value="NZ_BAAAEI010000021.1"/>
</dbReference>
<dbReference type="SUPFAM" id="SSF56935">
    <property type="entry name" value="Porins"/>
    <property type="match status" value="1"/>
</dbReference>
<evidence type="ECO:0000259" key="12">
    <source>
        <dbReference type="Pfam" id="PF07715"/>
    </source>
</evidence>
<reference evidence="13 14" key="1">
    <citation type="journal article" date="2019" name="Int. J. Syst. Evol. Microbiol.">
        <title>The Global Catalogue of Microorganisms (GCM) 10K type strain sequencing project: providing services to taxonomists for standard genome sequencing and annotation.</title>
        <authorList>
            <consortium name="The Broad Institute Genomics Platform"/>
            <consortium name="The Broad Institute Genome Sequencing Center for Infectious Disease"/>
            <person name="Wu L."/>
            <person name="Ma J."/>
        </authorList>
    </citation>
    <scope>NUCLEOTIDE SEQUENCE [LARGE SCALE GENOMIC DNA]</scope>
    <source>
        <strain evidence="13 14">JCM 13378</strain>
    </source>
</reference>
<name>A0ABN0XLI2_9ALTE</name>
<dbReference type="InterPro" id="IPR039426">
    <property type="entry name" value="TonB-dep_rcpt-like"/>
</dbReference>
<dbReference type="InterPro" id="IPR037066">
    <property type="entry name" value="Plug_dom_sf"/>
</dbReference>
<keyword evidence="13" id="KW-0675">Receptor</keyword>
<dbReference type="InterPro" id="IPR010104">
    <property type="entry name" value="TonB_rcpt_bac"/>
</dbReference>
<evidence type="ECO:0000256" key="7">
    <source>
        <dbReference type="ARBA" id="ARBA00023237"/>
    </source>
</evidence>
<evidence type="ECO:0000256" key="9">
    <source>
        <dbReference type="RuleBase" id="RU003357"/>
    </source>
</evidence>
<feature type="domain" description="TonB-dependent receptor plug" evidence="12">
    <location>
        <begin position="60"/>
        <end position="166"/>
    </location>
</feature>
<dbReference type="PANTHER" id="PTHR40980">
    <property type="entry name" value="PLUG DOMAIN-CONTAINING PROTEIN"/>
    <property type="match status" value="1"/>
</dbReference>
<protein>
    <submittedName>
        <fullName evidence="13">TonB-dependent receptor</fullName>
    </submittedName>
</protein>
<feature type="domain" description="TonB-dependent receptor-like beta-barrel" evidence="11">
    <location>
        <begin position="404"/>
        <end position="835"/>
    </location>
</feature>
<evidence type="ECO:0000256" key="8">
    <source>
        <dbReference type="PROSITE-ProRule" id="PRU01360"/>
    </source>
</evidence>
<dbReference type="CDD" id="cd01347">
    <property type="entry name" value="ligand_gated_channel"/>
    <property type="match status" value="1"/>
</dbReference>
<gene>
    <name evidence="13" type="ORF">GCM10009092_34550</name>
</gene>
<dbReference type="Gene3D" id="2.170.130.10">
    <property type="entry name" value="TonB-dependent receptor, plug domain"/>
    <property type="match status" value="1"/>
</dbReference>
<sequence>MNRSLSRLTLAILAGCCALPVTAQESAATGAEAADNTEVIQVRGIRGSLTQALNTKRFSNSVLDSVSAEDIGDFPDKNIGDALQRIPGVTVSRSYGEVDGVNIRGTSPQQSMVLLNGQNVASVGWFDLGGFKRSFNFELMSAEQISQMDVYKSAKADINEGAMGGTINLKTRKPLDLDAFTVAASVESSKNSNADGWESGVSGLFSWKDEDEKLGVLVAHSIQNQSINRQTTSSFLPPSDGWAKIGDPSLDVAVPIGFGSILFDEERKRESSQVSLQYQASENLLFSLDYNNFVLENPHVNTALFGYFHLNSKLVPESIVEKNGVAVAGTVVPVTDEGYHVPLFINPVIRDPKMESDVINLTANYRRDNWELDLVLGKSDAKSRGLQSSTWFGNFNDKSKTEYDYDITGTHIFKPKYMDSIMDHSQQSLYQEFSYLNNFRDHNVEYYQADYKLELDSDFISSVKVGVKYQEQMFVGGQERYTYIKNDTYPEGSIHNGILDKAMADGLAMDDFNGGIASGLHGENARPGTATQFPLINTSILDYAEKNKTDTYYDSKFSTEEDITSLYVMADIRFGNWRGDVGLRYVQTDVLSKTYDSFNPNQVDERGTKKYNNLLPSLNLVNELADDLLLRVAAGSTVSRPDYDQIQMSTPILEHRKEAKVGTPDLEPYTSDQVDLGIEWYFNESSLLSATTFYKDIKDYIEQTTELESIDGCNECLITRFRNAGDASVLGLELQYLQDFGNGFGLTANYTWTDSELEKFNGEKISMYGVSDNSLNVSGYYEGEVFTARIAYNYRDEYTFNYNSADATAKPFDQVDASLIWHVTEQIDISLEAVNIFNETRIGTLPDFGNIYHSVDEFGARYFVGASFKM</sequence>
<evidence type="ECO:0000256" key="5">
    <source>
        <dbReference type="ARBA" id="ARBA00023077"/>
    </source>
</evidence>
<organism evidence="13 14">
    <name type="scientific">Bowmanella denitrificans</name>
    <dbReference type="NCBI Taxonomy" id="366582"/>
    <lineage>
        <taxon>Bacteria</taxon>
        <taxon>Pseudomonadati</taxon>
        <taxon>Pseudomonadota</taxon>
        <taxon>Gammaproteobacteria</taxon>
        <taxon>Alteromonadales</taxon>
        <taxon>Alteromonadaceae</taxon>
        <taxon>Bowmanella</taxon>
    </lineage>
</organism>
<evidence type="ECO:0000256" key="10">
    <source>
        <dbReference type="SAM" id="SignalP"/>
    </source>
</evidence>
<keyword evidence="7 8" id="KW-0998">Cell outer membrane</keyword>
<keyword evidence="6 8" id="KW-0472">Membrane</keyword>
<evidence type="ECO:0000256" key="3">
    <source>
        <dbReference type="ARBA" id="ARBA00022452"/>
    </source>
</evidence>
<keyword evidence="5 9" id="KW-0798">TonB box</keyword>
<dbReference type="Pfam" id="PF07715">
    <property type="entry name" value="Plug"/>
    <property type="match status" value="1"/>
</dbReference>
<dbReference type="PROSITE" id="PS52016">
    <property type="entry name" value="TONB_DEPENDENT_REC_3"/>
    <property type="match status" value="1"/>
</dbReference>
<evidence type="ECO:0000256" key="2">
    <source>
        <dbReference type="ARBA" id="ARBA00022448"/>
    </source>
</evidence>
<evidence type="ECO:0000313" key="14">
    <source>
        <dbReference type="Proteomes" id="UP001501757"/>
    </source>
</evidence>
<comment type="subcellular location">
    <subcellularLocation>
        <location evidence="1 8">Cell outer membrane</location>
        <topology evidence="1 8">Multi-pass membrane protein</topology>
    </subcellularLocation>
</comment>
<comment type="similarity">
    <text evidence="8 9">Belongs to the TonB-dependent receptor family.</text>
</comment>
<dbReference type="InterPro" id="IPR012910">
    <property type="entry name" value="Plug_dom"/>
</dbReference>